<evidence type="ECO:0000313" key="2">
    <source>
        <dbReference type="EMBL" id="KON31798.1"/>
    </source>
</evidence>
<gene>
    <name evidence="2" type="ORF">AC477_03800</name>
</gene>
<evidence type="ECO:0000313" key="3">
    <source>
        <dbReference type="Proteomes" id="UP000037237"/>
    </source>
</evidence>
<dbReference type="EMBL" id="LFWU01000089">
    <property type="protein sequence ID" value="KON31798.1"/>
    <property type="molecule type" value="Genomic_DNA"/>
</dbReference>
<feature type="transmembrane region" description="Helical" evidence="1">
    <location>
        <begin position="83"/>
        <end position="104"/>
    </location>
</feature>
<evidence type="ECO:0000256" key="1">
    <source>
        <dbReference type="SAM" id="Phobius"/>
    </source>
</evidence>
<organism evidence="2 3">
    <name type="scientific">miscellaneous Crenarchaeota group-1 archaeon SG8-32-1</name>
    <dbReference type="NCBI Taxonomy" id="1685124"/>
    <lineage>
        <taxon>Archaea</taxon>
        <taxon>Candidatus Bathyarchaeota</taxon>
        <taxon>MCG-1</taxon>
    </lineage>
</organism>
<proteinExistence type="predicted"/>
<keyword evidence="1" id="KW-0812">Transmembrane</keyword>
<evidence type="ECO:0008006" key="4">
    <source>
        <dbReference type="Google" id="ProtNLM"/>
    </source>
</evidence>
<comment type="caution">
    <text evidence="2">The sequence shown here is derived from an EMBL/GenBank/DDBJ whole genome shotgun (WGS) entry which is preliminary data.</text>
</comment>
<name>A0A0M0BT64_9ARCH</name>
<reference evidence="2 3" key="1">
    <citation type="submission" date="2015-06" db="EMBL/GenBank/DDBJ databases">
        <title>New insights into the roles of widespread benthic archaea in carbon and nitrogen cycling.</title>
        <authorList>
            <person name="Lazar C.S."/>
            <person name="Baker B.J."/>
            <person name="Seitz K.W."/>
            <person name="Hyde A.S."/>
            <person name="Dick G.J."/>
            <person name="Hinrichs K.-U."/>
            <person name="Teske A.P."/>
        </authorList>
    </citation>
    <scope>NUCLEOTIDE SEQUENCE [LARGE SCALE GENOMIC DNA]</scope>
    <source>
        <strain evidence="2">SG8-32-1</strain>
    </source>
</reference>
<dbReference type="AlphaFoldDB" id="A0A0M0BT64"/>
<keyword evidence="1" id="KW-1133">Transmembrane helix</keyword>
<keyword evidence="1" id="KW-0472">Membrane</keyword>
<protein>
    <recommendedName>
        <fullName evidence="4">PDGLE domain-containing protein</fullName>
    </recommendedName>
</protein>
<sequence>MNRLIGYMLVAILFGMVTMIVPLALLKNSDVIPTGQYPINTTEGLDDTLNRTYDSESATESIDNGSSFEVSDQSLLIDGASGLTSIGLMAIPSFLFALGVFAYIKKRMH</sequence>
<accession>A0A0M0BT64</accession>
<dbReference type="Proteomes" id="UP000037237">
    <property type="component" value="Unassembled WGS sequence"/>
</dbReference>
<feature type="transmembrane region" description="Helical" evidence="1">
    <location>
        <begin position="7"/>
        <end position="26"/>
    </location>
</feature>